<proteinExistence type="predicted"/>
<comment type="caution">
    <text evidence="3">The sequence shown here is derived from an EMBL/GenBank/DDBJ whole genome shotgun (WGS) entry which is preliminary data.</text>
</comment>
<feature type="transmembrane region" description="Helical" evidence="2">
    <location>
        <begin position="349"/>
        <end position="370"/>
    </location>
</feature>
<feature type="transmembrane region" description="Helical" evidence="2">
    <location>
        <begin position="75"/>
        <end position="98"/>
    </location>
</feature>
<feature type="region of interest" description="Disordered" evidence="1">
    <location>
        <begin position="306"/>
        <end position="341"/>
    </location>
</feature>
<keyword evidence="4" id="KW-1185">Reference proteome</keyword>
<feature type="transmembrane region" description="Helical" evidence="2">
    <location>
        <begin position="110"/>
        <end position="130"/>
    </location>
</feature>
<reference evidence="3" key="1">
    <citation type="submission" date="2021-09" db="EMBL/GenBank/DDBJ databases">
        <authorList>
            <consortium name="AG Swart"/>
            <person name="Singh M."/>
            <person name="Singh A."/>
            <person name="Seah K."/>
            <person name="Emmerich C."/>
        </authorList>
    </citation>
    <scope>NUCLEOTIDE SEQUENCE</scope>
    <source>
        <strain evidence="3">ATCC30299</strain>
    </source>
</reference>
<organism evidence="3 4">
    <name type="scientific">Blepharisma stoltei</name>
    <dbReference type="NCBI Taxonomy" id="1481888"/>
    <lineage>
        <taxon>Eukaryota</taxon>
        <taxon>Sar</taxon>
        <taxon>Alveolata</taxon>
        <taxon>Ciliophora</taxon>
        <taxon>Postciliodesmatophora</taxon>
        <taxon>Heterotrichea</taxon>
        <taxon>Heterotrichida</taxon>
        <taxon>Blepharismidae</taxon>
        <taxon>Blepharisma</taxon>
    </lineage>
</organism>
<evidence type="ECO:0000313" key="4">
    <source>
        <dbReference type="Proteomes" id="UP001162131"/>
    </source>
</evidence>
<feature type="transmembrane region" description="Helical" evidence="2">
    <location>
        <begin position="142"/>
        <end position="165"/>
    </location>
</feature>
<dbReference type="Proteomes" id="UP001162131">
    <property type="component" value="Unassembled WGS sequence"/>
</dbReference>
<gene>
    <name evidence="3" type="ORF">BSTOLATCC_MIC24165</name>
</gene>
<keyword evidence="2" id="KW-0472">Membrane</keyword>
<evidence type="ECO:0000256" key="2">
    <source>
        <dbReference type="SAM" id="Phobius"/>
    </source>
</evidence>
<evidence type="ECO:0000313" key="3">
    <source>
        <dbReference type="EMBL" id="CAG9319614.1"/>
    </source>
</evidence>
<keyword evidence="2" id="KW-0812">Transmembrane</keyword>
<evidence type="ECO:0000256" key="1">
    <source>
        <dbReference type="SAM" id="MobiDB-lite"/>
    </source>
</evidence>
<dbReference type="AlphaFoldDB" id="A0AAU9J0X1"/>
<name>A0AAU9J0X1_9CILI</name>
<feature type="compositionally biased region" description="Basic residues" evidence="1">
    <location>
        <begin position="320"/>
        <end position="341"/>
    </location>
</feature>
<feature type="region of interest" description="Disordered" evidence="1">
    <location>
        <begin position="192"/>
        <end position="216"/>
    </location>
</feature>
<keyword evidence="2" id="KW-1133">Transmembrane helix</keyword>
<dbReference type="EMBL" id="CAJZBQ010000023">
    <property type="protein sequence ID" value="CAG9319614.1"/>
    <property type="molecule type" value="Genomic_DNA"/>
</dbReference>
<accession>A0AAU9J0X1</accession>
<sequence>MENIGNQPLRQHQPNQNYIQLGPDGRLAYTPLMPGAPIPQPSQVQGHVQLPAMSIPNTAGLHQVKASRDRWANRVICASIFMMMVSFLHISFLIFKLFNLDQEPKIPPQMLVLKAFIISTMLFVAWLGIRAGRLKSSKHAKLYFKALVLLILVMVVCIGISIALVHTGKVRGNYGEGKERKRYGHWKEIKGGKHGHYDKKDHGKWSPNDLPAEEPEELNPSLLQNEDYSFTANEESQPDKPVAGVSFVSPEDFFEARPKDYWHDANVEENKLNLDGFYDFDNMDNFDDADNNDDIDDIDDVDDYDDIDEDSNEFESRVQGHGKHNHKGSKNHKKHKHHHEGKHFRKHGFVGGMIALTIVFSVIGSFLFCARKLYRTSREYEALAYSSLPDPQNYVQMYAAQPYGAVPANNVGYYPHLAPVGSVVQ</sequence>
<protein>
    <submittedName>
        <fullName evidence="3">Uncharacterized protein</fullName>
    </submittedName>
</protein>